<comment type="subcellular location">
    <subcellularLocation>
        <location evidence="1">Membrane</location>
        <topology evidence="1">Multi-pass membrane protein</topology>
    </subcellularLocation>
</comment>
<evidence type="ECO:0000313" key="6">
    <source>
        <dbReference type="Proteomes" id="UP000616885"/>
    </source>
</evidence>
<feature type="region of interest" description="Disordered" evidence="3">
    <location>
        <begin position="25"/>
        <end position="66"/>
    </location>
</feature>
<feature type="transmembrane region" description="Helical" evidence="4">
    <location>
        <begin position="143"/>
        <end position="167"/>
    </location>
</feature>
<comment type="caution">
    <text evidence="5">The sequence shown here is derived from an EMBL/GenBank/DDBJ whole genome shotgun (WGS) entry which is preliminary data.</text>
</comment>
<feature type="transmembrane region" description="Helical" evidence="4">
    <location>
        <begin position="173"/>
        <end position="195"/>
    </location>
</feature>
<organism evidence="5 6">
    <name type="scientific">Bionectria ochroleuca</name>
    <name type="common">Gliocladium roseum</name>
    <dbReference type="NCBI Taxonomy" id="29856"/>
    <lineage>
        <taxon>Eukaryota</taxon>
        <taxon>Fungi</taxon>
        <taxon>Dikarya</taxon>
        <taxon>Ascomycota</taxon>
        <taxon>Pezizomycotina</taxon>
        <taxon>Sordariomycetes</taxon>
        <taxon>Hypocreomycetidae</taxon>
        <taxon>Hypocreales</taxon>
        <taxon>Bionectriaceae</taxon>
        <taxon>Clonostachys</taxon>
    </lineage>
</organism>
<evidence type="ECO:0000256" key="3">
    <source>
        <dbReference type="SAM" id="MobiDB-lite"/>
    </source>
</evidence>
<keyword evidence="4" id="KW-0812">Transmembrane</keyword>
<keyword evidence="4" id="KW-0472">Membrane</keyword>
<dbReference type="PANTHER" id="PTHR11360">
    <property type="entry name" value="MONOCARBOXYLATE TRANSPORTER"/>
    <property type="match status" value="1"/>
</dbReference>
<evidence type="ECO:0000256" key="1">
    <source>
        <dbReference type="ARBA" id="ARBA00004141"/>
    </source>
</evidence>
<name>A0A8H7N8D5_BIOOC</name>
<dbReference type="InterPro" id="IPR036259">
    <property type="entry name" value="MFS_trans_sf"/>
</dbReference>
<dbReference type="SUPFAM" id="SSF103473">
    <property type="entry name" value="MFS general substrate transporter"/>
    <property type="match status" value="1"/>
</dbReference>
<dbReference type="Pfam" id="PF07690">
    <property type="entry name" value="MFS_1"/>
    <property type="match status" value="1"/>
</dbReference>
<feature type="transmembrane region" description="Helical" evidence="4">
    <location>
        <begin position="366"/>
        <end position="391"/>
    </location>
</feature>
<keyword evidence="4" id="KW-1133">Transmembrane helix</keyword>
<evidence type="ECO:0000256" key="2">
    <source>
        <dbReference type="ARBA" id="ARBA00006727"/>
    </source>
</evidence>
<dbReference type="InterPro" id="IPR050327">
    <property type="entry name" value="Proton-linked_MCT"/>
</dbReference>
<feature type="transmembrane region" description="Helical" evidence="4">
    <location>
        <begin position="315"/>
        <end position="333"/>
    </location>
</feature>
<feature type="transmembrane region" description="Helical" evidence="4">
    <location>
        <begin position="340"/>
        <end position="360"/>
    </location>
</feature>
<reference evidence="5" key="1">
    <citation type="submission" date="2020-10" db="EMBL/GenBank/DDBJ databases">
        <title>High-Quality Genome Resource of Clonostachys rosea strain S41 by Oxford Nanopore Long-Read Sequencing.</title>
        <authorList>
            <person name="Wang H."/>
        </authorList>
    </citation>
    <scope>NUCLEOTIDE SEQUENCE</scope>
    <source>
        <strain evidence="5">S41</strain>
    </source>
</reference>
<evidence type="ECO:0000256" key="4">
    <source>
        <dbReference type="SAM" id="Phobius"/>
    </source>
</evidence>
<feature type="transmembrane region" description="Helical" evidence="4">
    <location>
        <begin position="113"/>
        <end position="131"/>
    </location>
</feature>
<comment type="similarity">
    <text evidence="2">Belongs to the major facilitator superfamily. Monocarboxylate porter (TC 2.A.1.13) family.</text>
</comment>
<dbReference type="AlphaFoldDB" id="A0A8H7N8D5"/>
<feature type="transmembrane region" description="Helical" evidence="4">
    <location>
        <begin position="231"/>
        <end position="250"/>
    </location>
</feature>
<gene>
    <name evidence="5" type="ORF">IM811_015256</name>
</gene>
<accession>A0A8H7N8D5</accession>
<evidence type="ECO:0000313" key="5">
    <source>
        <dbReference type="EMBL" id="KAF9751036.1"/>
    </source>
</evidence>
<dbReference type="GO" id="GO:0022857">
    <property type="term" value="F:transmembrane transporter activity"/>
    <property type="evidence" value="ECO:0007669"/>
    <property type="project" value="InterPro"/>
</dbReference>
<sequence>MERTNQLSNVEQGASDFESIGSKATLGNCTEKHGHSSSSESGVVSSLDSKPKAKTGESNPNLDDPPPDGGWTAWSQCIALHAVGCNSWGMANSFGTFQTYYMTLLPDRSASDISFIGTLPIFLMFFCASITGRLTDAGYFRTVFVIGSIFQILGSVSLSFCSTYWQLMLAQGLSVGIANGFLFCPSFTITSTYFLKKRSIAVGIGACGSVTGGIVFPLMARQLLPKIRFPWTMRAIALVQLFLLLVANVLSKPRVKPRKGGPLIDIKAFKEMEYTFYALGAFLIFWGVYFGFFYLASFARNALQSPFQFEDSLNLLLITNGVGFLGRIIPNYLADRTGAVTMLIPVSSATAILVFCWMSVNSSSGLYAWSVFYGFFAGGIQSLFPAALSLLSDDMSKIGVRTGMVFTVVSFAVLTGSPIAGSIIDKSGNYKGAQGFAGASLAMGSAFLLASKIVRMRKTGRGWLGKV</sequence>
<dbReference type="EMBL" id="JADCTT010000006">
    <property type="protein sequence ID" value="KAF9751036.1"/>
    <property type="molecule type" value="Genomic_DNA"/>
</dbReference>
<dbReference type="GO" id="GO:0016020">
    <property type="term" value="C:membrane"/>
    <property type="evidence" value="ECO:0007669"/>
    <property type="project" value="UniProtKB-SubCell"/>
</dbReference>
<dbReference type="InterPro" id="IPR011701">
    <property type="entry name" value="MFS"/>
</dbReference>
<feature type="transmembrane region" description="Helical" evidence="4">
    <location>
        <begin position="200"/>
        <end position="219"/>
    </location>
</feature>
<evidence type="ECO:0008006" key="7">
    <source>
        <dbReference type="Google" id="ProtNLM"/>
    </source>
</evidence>
<dbReference type="Gene3D" id="1.20.1250.20">
    <property type="entry name" value="MFS general substrate transporter like domains"/>
    <property type="match status" value="1"/>
</dbReference>
<feature type="transmembrane region" description="Helical" evidence="4">
    <location>
        <begin position="403"/>
        <end position="424"/>
    </location>
</feature>
<feature type="compositionally biased region" description="Low complexity" evidence="3">
    <location>
        <begin position="36"/>
        <end position="48"/>
    </location>
</feature>
<dbReference type="PANTHER" id="PTHR11360:SF130">
    <property type="entry name" value="MAJOR FACILITATOR SUPERFAMILY (MFS) PROFILE DOMAIN-CONTAINING PROTEIN-RELATED"/>
    <property type="match status" value="1"/>
</dbReference>
<feature type="transmembrane region" description="Helical" evidence="4">
    <location>
        <begin position="436"/>
        <end position="454"/>
    </location>
</feature>
<proteinExistence type="inferred from homology"/>
<feature type="transmembrane region" description="Helical" evidence="4">
    <location>
        <begin position="274"/>
        <end position="295"/>
    </location>
</feature>
<dbReference type="Proteomes" id="UP000616885">
    <property type="component" value="Unassembled WGS sequence"/>
</dbReference>
<protein>
    <recommendedName>
        <fullName evidence="7">Major facilitator superfamily (MFS) profile domain-containing protein</fullName>
    </recommendedName>
</protein>